<dbReference type="Gene3D" id="3.30.70.1230">
    <property type="entry name" value="Nucleotide cyclase"/>
    <property type="match status" value="1"/>
</dbReference>
<gene>
    <name evidence="3" type="ORF">S01H1_67288</name>
</gene>
<evidence type="ECO:0000256" key="1">
    <source>
        <dbReference type="SAM" id="Phobius"/>
    </source>
</evidence>
<feature type="domain" description="Guanylate cyclase" evidence="2">
    <location>
        <begin position="134"/>
        <end position="249"/>
    </location>
</feature>
<feature type="transmembrane region" description="Helical" evidence="1">
    <location>
        <begin position="19"/>
        <end position="39"/>
    </location>
</feature>
<dbReference type="CDD" id="cd07302">
    <property type="entry name" value="CHD"/>
    <property type="match status" value="1"/>
</dbReference>
<dbReference type="EMBL" id="BARS01044553">
    <property type="protein sequence ID" value="GAG37409.1"/>
    <property type="molecule type" value="Genomic_DNA"/>
</dbReference>
<evidence type="ECO:0000259" key="2">
    <source>
        <dbReference type="PROSITE" id="PS50125"/>
    </source>
</evidence>
<feature type="non-terminal residue" evidence="3">
    <location>
        <position position="1"/>
    </location>
</feature>
<dbReference type="InterPro" id="IPR001054">
    <property type="entry name" value="A/G_cyclase"/>
</dbReference>
<dbReference type="InterPro" id="IPR029787">
    <property type="entry name" value="Nucleotide_cyclase"/>
</dbReference>
<organism evidence="3">
    <name type="scientific">marine sediment metagenome</name>
    <dbReference type="NCBI Taxonomy" id="412755"/>
    <lineage>
        <taxon>unclassified sequences</taxon>
        <taxon>metagenomes</taxon>
        <taxon>ecological metagenomes</taxon>
    </lineage>
</organism>
<comment type="caution">
    <text evidence="3">The sequence shown here is derived from an EMBL/GenBank/DDBJ whole genome shotgun (WGS) entry which is preliminary data.</text>
</comment>
<dbReference type="PANTHER" id="PTHR43081">
    <property type="entry name" value="ADENYLATE CYCLASE, TERMINAL-DIFFERENTIATION SPECIFIC-RELATED"/>
    <property type="match status" value="1"/>
</dbReference>
<dbReference type="PROSITE" id="PS50125">
    <property type="entry name" value="GUANYLATE_CYCLASE_2"/>
    <property type="match status" value="1"/>
</dbReference>
<dbReference type="InterPro" id="IPR050697">
    <property type="entry name" value="Adenylyl/Guanylyl_Cyclase_3/4"/>
</dbReference>
<dbReference type="AlphaFoldDB" id="X0X2G7"/>
<accession>X0X2G7</accession>
<keyword evidence="1" id="KW-1133">Transmembrane helix</keyword>
<feature type="transmembrane region" description="Helical" evidence="1">
    <location>
        <begin position="76"/>
        <end position="93"/>
    </location>
</feature>
<dbReference type="GO" id="GO:0006171">
    <property type="term" value="P:cAMP biosynthetic process"/>
    <property type="evidence" value="ECO:0007669"/>
    <property type="project" value="TreeGrafter"/>
</dbReference>
<dbReference type="SMART" id="SM00044">
    <property type="entry name" value="CYCc"/>
    <property type="match status" value="1"/>
</dbReference>
<evidence type="ECO:0000313" key="3">
    <source>
        <dbReference type="EMBL" id="GAG37409.1"/>
    </source>
</evidence>
<feature type="transmembrane region" description="Helical" evidence="1">
    <location>
        <begin position="46"/>
        <end position="64"/>
    </location>
</feature>
<dbReference type="PANTHER" id="PTHR43081:SF1">
    <property type="entry name" value="ADENYLATE CYCLASE, TERMINAL-DIFFERENTIATION SPECIFIC"/>
    <property type="match status" value="1"/>
</dbReference>
<sequence>HANVISEILLGEFVTLAPAWLNILAIAAAVLTVGLVSGLTSNKLNLPLSALTILAYTGASFWAFVSRGVWMDMSSVYVGMILCYGCMLFHKYLTEEKQKKLVKHIFQHYMTSVMVNELINNPDIKLGGEKRTATVFFSDIAGFTTISESMPPEELVPFLNEYLTAMTDVILDEEAYLDKYEGDAIMAVFGVPVDHGDHAIRACRAALGNRRALPGMWESWEERGLPKLDMRIGLNTGAMIVGNMGSQRR</sequence>
<dbReference type="SUPFAM" id="SSF55073">
    <property type="entry name" value="Nucleotide cyclase"/>
    <property type="match status" value="1"/>
</dbReference>
<proteinExistence type="predicted"/>
<keyword evidence="1" id="KW-0812">Transmembrane</keyword>
<feature type="non-terminal residue" evidence="3">
    <location>
        <position position="249"/>
    </location>
</feature>
<keyword evidence="1" id="KW-0472">Membrane</keyword>
<reference evidence="3" key="1">
    <citation type="journal article" date="2014" name="Front. Microbiol.">
        <title>High frequency of phylogenetically diverse reductive dehalogenase-homologous genes in deep subseafloor sedimentary metagenomes.</title>
        <authorList>
            <person name="Kawai M."/>
            <person name="Futagami T."/>
            <person name="Toyoda A."/>
            <person name="Takaki Y."/>
            <person name="Nishi S."/>
            <person name="Hori S."/>
            <person name="Arai W."/>
            <person name="Tsubouchi T."/>
            <person name="Morono Y."/>
            <person name="Uchiyama I."/>
            <person name="Ito T."/>
            <person name="Fujiyama A."/>
            <person name="Inagaki F."/>
            <person name="Takami H."/>
        </authorList>
    </citation>
    <scope>NUCLEOTIDE SEQUENCE</scope>
    <source>
        <strain evidence="3">Expedition CK06-06</strain>
    </source>
</reference>
<dbReference type="GO" id="GO:0035556">
    <property type="term" value="P:intracellular signal transduction"/>
    <property type="evidence" value="ECO:0007669"/>
    <property type="project" value="InterPro"/>
</dbReference>
<dbReference type="Pfam" id="PF00211">
    <property type="entry name" value="Guanylate_cyc"/>
    <property type="match status" value="1"/>
</dbReference>
<protein>
    <recommendedName>
        <fullName evidence="2">Guanylate cyclase domain-containing protein</fullName>
    </recommendedName>
</protein>
<name>X0X2G7_9ZZZZ</name>